<dbReference type="InterPro" id="IPR051625">
    <property type="entry name" value="Signaling_Regulatory_Domain"/>
</dbReference>
<evidence type="ECO:0000256" key="1">
    <source>
        <dbReference type="ARBA" id="ARBA00022679"/>
    </source>
</evidence>
<dbReference type="PROSITE" id="PS00626">
    <property type="entry name" value="RCC1_2"/>
    <property type="match status" value="1"/>
</dbReference>
<feature type="region of interest" description="Disordered" evidence="4">
    <location>
        <begin position="979"/>
        <end position="1003"/>
    </location>
</feature>
<dbReference type="SUPFAM" id="SSF50985">
    <property type="entry name" value="RCC1/BLIP-II"/>
    <property type="match status" value="1"/>
</dbReference>
<dbReference type="PROSITE" id="PS50012">
    <property type="entry name" value="RCC1_3"/>
    <property type="match status" value="3"/>
</dbReference>
<evidence type="ECO:0000259" key="5">
    <source>
        <dbReference type="Pfam" id="PF00501"/>
    </source>
</evidence>
<gene>
    <name evidence="6" type="ORF">OSB1V03_LOCUS10205</name>
</gene>
<dbReference type="SUPFAM" id="SSF53756">
    <property type="entry name" value="UDP-Glycosyltransferase/glycogen phosphorylase"/>
    <property type="match status" value="1"/>
</dbReference>
<dbReference type="GO" id="GO:0008194">
    <property type="term" value="F:UDP-glycosyltransferase activity"/>
    <property type="evidence" value="ECO:0007669"/>
    <property type="project" value="InterPro"/>
</dbReference>
<dbReference type="Gene3D" id="2.30.38.10">
    <property type="entry name" value="Luciferase, Domain 3"/>
    <property type="match status" value="1"/>
</dbReference>
<dbReference type="InterPro" id="IPR000873">
    <property type="entry name" value="AMP-dep_synth/lig_dom"/>
</dbReference>
<evidence type="ECO:0000256" key="3">
    <source>
        <dbReference type="PROSITE-ProRule" id="PRU00235"/>
    </source>
</evidence>
<dbReference type="Gene3D" id="3.40.50.2000">
    <property type="entry name" value="Glycogen Phosphorylase B"/>
    <property type="match status" value="2"/>
</dbReference>
<dbReference type="Proteomes" id="UP000759131">
    <property type="component" value="Unassembled WGS sequence"/>
</dbReference>
<dbReference type="EMBL" id="OC861886">
    <property type="protein sequence ID" value="CAD7629790.1"/>
    <property type="molecule type" value="Genomic_DNA"/>
</dbReference>
<sequence length="1208" mass="135745">MNKKRTVLFMPLNFVGPVNCCVGMGQVLLGAGHHVVFAVQPEWQQKLTTYGNFSVEVLGPSDPEPENTSTTNTTANPDDSTERNVDIVRDFLRQLTPFESTTKNLRGTFADMIPQSARDDPYLAAIITRVKPDVIIADHVMNFPSILLSGIPWVFSYSSNPLSLDLCHEDRRLPPSLLGLSINSDKNEWEVLRSRLREVRLEVWPAYRNWLVKEGCQPDQLPLKGQLWSPSPYANVYMFTKELDYTDVRPLPETYHRFDYCMRTGGEGQEPFVVPDCLRGKPGKLIYFSLGSMGSANVELMRRLVGILANSPHRFIVSKGVYHDQYALPDNMWGARTVPQLQVLGMVDLLITHGGNNTVTECMYHGKPMVVMPLFWNQYDNAQRVHEQGFGVRMDPFVCTAPDLLATVDRLLGDKQLSVKLAAVSHRIQTEKSVAIHMLIQINPGTSAIDNTGTLIYITNDDQVYGLGCNHWGSLGLGHFYDVLNPTLIPELCHQGIQRFINGVTFVLAQNARGELYSFGDNTLGQLCRELDDPDNSYQKPAMIAAFAGTELIEVSCGYSHALALTSEGNVYAWGANNTGQLGVEQAGIAYARTPTRVYFPNDYSVSAVYCYHNHSFAITSDGFAFSWGQNNSYKLGHDVDGDLRTPQLITRMNQIRSICCTNLMTYLLTADGQLYCCGELRNRSGGNYIHRTPFPLQTYATVQSIARIDSHKWFTEIVVMSDQDDYVHRVDSNMLMKPTKYKCFRDFFAKEYHATYQSISSIYKCPVNQGINDATVPLTTQPVQKRVTICLNNAHVTLPYAYAYGRSDQPLEYIRVDSQKTAFVSEYENISKTYGELNNDVNKLAKGLLQFGIKRGDIIGIWSCNSYNWIKIQYACAKLGIIMCTINPGYQCSELDYVLRRAQIKTLFMPGLDSKQLIINNYHKVLSDVLTMRKTQTNSDPLLLNHVIFMDGTDTQMCDRNKDRVTSSLLSDFCKTDGQLPDSVTESVTPDDPGGTTGKPKGAYLSHHTLASNSWDIDDQDKIFCNPLPFFHAFGGILGNLGMCAFPFKNVIPHFKFNIKHMVDTIIKHECTYMLGTPTMVIDMLDYLETNKIRMDSLKGIGTGGSSMPIEVAHRARKIIPSCFDMRVAYGATEAGTFGTVSDQSDSIERRLETCGRPLFHMETKIVDPKTGNVNYYHVDIIRWLATGEMKRLQGKQLTMLSLFKMT</sequence>
<dbReference type="Gene3D" id="3.40.50.980">
    <property type="match status" value="2"/>
</dbReference>
<feature type="repeat" description="RCC1" evidence="3">
    <location>
        <begin position="623"/>
        <end position="672"/>
    </location>
</feature>
<keyword evidence="1" id="KW-0808">Transferase</keyword>
<dbReference type="InterPro" id="IPR000408">
    <property type="entry name" value="Reg_chr_condens"/>
</dbReference>
<dbReference type="Pfam" id="PF00415">
    <property type="entry name" value="RCC1"/>
    <property type="match status" value="1"/>
</dbReference>
<reference evidence="6" key="1">
    <citation type="submission" date="2020-11" db="EMBL/GenBank/DDBJ databases">
        <authorList>
            <person name="Tran Van P."/>
        </authorList>
    </citation>
    <scope>NUCLEOTIDE SEQUENCE</scope>
</reference>
<dbReference type="PANTHER" id="PTHR22872">
    <property type="entry name" value="BTK-BINDING PROTEIN-RELATED"/>
    <property type="match status" value="1"/>
</dbReference>
<dbReference type="Pfam" id="PF00201">
    <property type="entry name" value="UDPGT"/>
    <property type="match status" value="1"/>
</dbReference>
<feature type="repeat" description="RCC1" evidence="3">
    <location>
        <begin position="569"/>
        <end position="622"/>
    </location>
</feature>
<name>A0A7R9Q2I5_9ACAR</name>
<organism evidence="6">
    <name type="scientific">Medioppia subpectinata</name>
    <dbReference type="NCBI Taxonomy" id="1979941"/>
    <lineage>
        <taxon>Eukaryota</taxon>
        <taxon>Metazoa</taxon>
        <taxon>Ecdysozoa</taxon>
        <taxon>Arthropoda</taxon>
        <taxon>Chelicerata</taxon>
        <taxon>Arachnida</taxon>
        <taxon>Acari</taxon>
        <taxon>Acariformes</taxon>
        <taxon>Sarcoptiformes</taxon>
        <taxon>Oribatida</taxon>
        <taxon>Brachypylina</taxon>
        <taxon>Oppioidea</taxon>
        <taxon>Oppiidae</taxon>
        <taxon>Medioppia</taxon>
    </lineage>
</organism>
<accession>A0A7R9Q2I5</accession>
<proteinExistence type="predicted"/>
<dbReference type="InterPro" id="IPR002213">
    <property type="entry name" value="UDP_glucos_trans"/>
</dbReference>
<dbReference type="SUPFAM" id="SSF56801">
    <property type="entry name" value="Acetyl-CoA synthetase-like"/>
    <property type="match status" value="1"/>
</dbReference>
<dbReference type="PRINTS" id="PR00633">
    <property type="entry name" value="RCCNDNSATION"/>
</dbReference>
<dbReference type="InterPro" id="IPR009091">
    <property type="entry name" value="RCC1/BLIP-II"/>
</dbReference>
<dbReference type="Pfam" id="PF13540">
    <property type="entry name" value="RCC1_2"/>
    <property type="match status" value="1"/>
</dbReference>
<keyword evidence="7" id="KW-1185">Reference proteome</keyword>
<evidence type="ECO:0000256" key="4">
    <source>
        <dbReference type="SAM" id="MobiDB-lite"/>
    </source>
</evidence>
<feature type="compositionally biased region" description="Low complexity" evidence="4">
    <location>
        <begin position="66"/>
        <end position="78"/>
    </location>
</feature>
<feature type="region of interest" description="Disordered" evidence="4">
    <location>
        <begin position="57"/>
        <end position="83"/>
    </location>
</feature>
<evidence type="ECO:0000313" key="6">
    <source>
        <dbReference type="EMBL" id="CAD7629790.1"/>
    </source>
</evidence>
<feature type="domain" description="AMP-dependent synthetase/ligase" evidence="5">
    <location>
        <begin position="819"/>
        <end position="1174"/>
    </location>
</feature>
<feature type="repeat" description="RCC1" evidence="3">
    <location>
        <begin position="514"/>
        <end position="568"/>
    </location>
</feature>
<dbReference type="Gene3D" id="2.130.10.30">
    <property type="entry name" value="Regulator of chromosome condensation 1/beta-lactamase-inhibitor protein II"/>
    <property type="match status" value="1"/>
</dbReference>
<evidence type="ECO:0000313" key="7">
    <source>
        <dbReference type="Proteomes" id="UP000759131"/>
    </source>
</evidence>
<keyword evidence="2" id="KW-0677">Repeat</keyword>
<dbReference type="AlphaFoldDB" id="A0A7R9Q2I5"/>
<dbReference type="PANTHER" id="PTHR22872:SF9">
    <property type="entry name" value="X-LINKED RETINITIS PIGMENTOSA GTPASE REGULATOR"/>
    <property type="match status" value="1"/>
</dbReference>
<dbReference type="OrthoDB" id="5835829at2759"/>
<evidence type="ECO:0000256" key="2">
    <source>
        <dbReference type="ARBA" id="ARBA00022737"/>
    </source>
</evidence>
<dbReference type="Pfam" id="PF00501">
    <property type="entry name" value="AMP-binding"/>
    <property type="match status" value="1"/>
</dbReference>
<dbReference type="EMBL" id="CAJPIZ010007311">
    <property type="protein sequence ID" value="CAG2110220.1"/>
    <property type="molecule type" value="Genomic_DNA"/>
</dbReference>
<protein>
    <recommendedName>
        <fullName evidence="5">AMP-dependent synthetase/ligase domain-containing protein</fullName>
    </recommendedName>
</protein>
<dbReference type="CDD" id="cd03784">
    <property type="entry name" value="GT1_Gtf-like"/>
    <property type="match status" value="1"/>
</dbReference>